<reference evidence="3 4" key="1">
    <citation type="submission" date="2019-11" db="EMBL/GenBank/DDBJ databases">
        <authorList>
            <person name="Holert J."/>
        </authorList>
    </citation>
    <scope>NUCLEOTIDE SEQUENCE [LARGE SCALE GENOMIC DNA]</scope>
    <source>
        <strain evidence="3">BC5_2</strain>
    </source>
</reference>
<name>A0A5S9PBQ5_9GAMM</name>
<dbReference type="OrthoDB" id="9760689at2"/>
<evidence type="ECO:0000259" key="2">
    <source>
        <dbReference type="Pfam" id="PF08241"/>
    </source>
</evidence>
<dbReference type="InterPro" id="IPR029063">
    <property type="entry name" value="SAM-dependent_MTases_sf"/>
</dbReference>
<proteinExistence type="predicted"/>
<dbReference type="Proteomes" id="UP000434580">
    <property type="component" value="Unassembled WGS sequence"/>
</dbReference>
<protein>
    <submittedName>
        <fullName evidence="3">27-O-demethylrifamycin SV methyltransferase</fullName>
        <ecNumber evidence="3">2.1.1.315</ecNumber>
    </submittedName>
</protein>
<feature type="domain" description="Methyltransferase type 11" evidence="2">
    <location>
        <begin position="126"/>
        <end position="226"/>
    </location>
</feature>
<dbReference type="CDD" id="cd02440">
    <property type="entry name" value="AdoMet_MTases"/>
    <property type="match status" value="1"/>
</dbReference>
<dbReference type="InterPro" id="IPR050447">
    <property type="entry name" value="Erg6_SMT_methyltransf"/>
</dbReference>
<dbReference type="PANTHER" id="PTHR44068:SF11">
    <property type="entry name" value="GERANYL DIPHOSPHATE 2-C-METHYLTRANSFERASE"/>
    <property type="match status" value="1"/>
</dbReference>
<keyword evidence="1 3" id="KW-0808">Transferase</keyword>
<evidence type="ECO:0000313" key="3">
    <source>
        <dbReference type="EMBL" id="CAA0101250.1"/>
    </source>
</evidence>
<dbReference type="PANTHER" id="PTHR44068">
    <property type="entry name" value="ZGC:194242"/>
    <property type="match status" value="1"/>
</dbReference>
<gene>
    <name evidence="3" type="ORF">DPBNPPHM_03882</name>
</gene>
<evidence type="ECO:0000313" key="4">
    <source>
        <dbReference type="Proteomes" id="UP000434580"/>
    </source>
</evidence>
<dbReference type="EC" id="2.1.1.315" evidence="3"/>
<dbReference type="EMBL" id="CACSII010000009">
    <property type="protein sequence ID" value="CAA0101250.1"/>
    <property type="molecule type" value="Genomic_DNA"/>
</dbReference>
<evidence type="ECO:0000256" key="1">
    <source>
        <dbReference type="ARBA" id="ARBA00022679"/>
    </source>
</evidence>
<dbReference type="InterPro" id="IPR013216">
    <property type="entry name" value="Methyltransf_11"/>
</dbReference>
<dbReference type="SUPFAM" id="SSF53335">
    <property type="entry name" value="S-adenosyl-L-methionine-dependent methyltransferases"/>
    <property type="match status" value="1"/>
</dbReference>
<dbReference type="Pfam" id="PF08241">
    <property type="entry name" value="Methyltransf_11"/>
    <property type="match status" value="1"/>
</dbReference>
<sequence>MALPITNYLKRESKDLKANWYRVKTSVDGIKRLVTLPEEDKQACVDAYKFFQHMQAGAETETEDETKAVAAYYKVLNNMLSVFDLEKLYIPPQLDEDQGLYGNQLLCEQDILEELALETPAQSHLLDMGCGRGRISHYMATQTGGRVSGYNIDPDQVANAKDWANECEMSDKLDYKVGNHHEPLQYESESFDGCYSVQAVWPFFKKDELDDFAKEMFRVLKPGGRYSCSEYTLTPHFDWNNEAHVALHRSFLPTLAATQSMYPADICAALERAGFNVLLSAPSKSPAWPICEQKRDLILMARKTIRGLEKMRLMPAWVEESLDLLQTGGESWTLAEKAKIADLNWRITVEKPAKKAPRKPAKTAAKA</sequence>
<keyword evidence="3" id="KW-0489">Methyltransferase</keyword>
<dbReference type="Gene3D" id="3.40.50.150">
    <property type="entry name" value="Vaccinia Virus protein VP39"/>
    <property type="match status" value="1"/>
</dbReference>
<dbReference type="GO" id="GO:0008757">
    <property type="term" value="F:S-adenosylmethionine-dependent methyltransferase activity"/>
    <property type="evidence" value="ECO:0007669"/>
    <property type="project" value="InterPro"/>
</dbReference>
<dbReference type="AlphaFoldDB" id="A0A5S9PBQ5"/>
<accession>A0A5S9PBQ5</accession>
<organism evidence="3 4">
    <name type="scientific">BD1-7 clade bacterium</name>
    <dbReference type="NCBI Taxonomy" id="2029982"/>
    <lineage>
        <taxon>Bacteria</taxon>
        <taxon>Pseudomonadati</taxon>
        <taxon>Pseudomonadota</taxon>
        <taxon>Gammaproteobacteria</taxon>
        <taxon>Cellvibrionales</taxon>
        <taxon>Spongiibacteraceae</taxon>
        <taxon>BD1-7 clade</taxon>
    </lineage>
</organism>
<dbReference type="GO" id="GO:0032259">
    <property type="term" value="P:methylation"/>
    <property type="evidence" value="ECO:0007669"/>
    <property type="project" value="UniProtKB-KW"/>
</dbReference>